<feature type="region of interest" description="Disordered" evidence="6">
    <location>
        <begin position="704"/>
        <end position="726"/>
    </location>
</feature>
<evidence type="ECO:0000256" key="3">
    <source>
        <dbReference type="ARBA" id="ARBA00035155"/>
    </source>
</evidence>
<dbReference type="HAMAP" id="MF_00291_B">
    <property type="entry name" value="Ribosomal_uS2_B"/>
    <property type="match status" value="1"/>
</dbReference>
<dbReference type="AlphaFoldDB" id="A0AAQ3SBR4"/>
<dbReference type="InterPro" id="IPR001865">
    <property type="entry name" value="Ribosomal_uS2"/>
</dbReference>
<dbReference type="InterPro" id="IPR002885">
    <property type="entry name" value="PPR_rpt"/>
</dbReference>
<dbReference type="Proteomes" id="UP001374535">
    <property type="component" value="Chromosome 1"/>
</dbReference>
<name>A0AAQ3SBR4_VIGMU</name>
<dbReference type="PANTHER" id="PTHR12534">
    <property type="entry name" value="30S RIBOSOMAL PROTEIN S2 PROKARYOTIC AND ORGANELLAR"/>
    <property type="match status" value="1"/>
</dbReference>
<dbReference type="PANTHER" id="PTHR12534:SF0">
    <property type="entry name" value="SMALL RIBOSOMAL SUBUNIT PROTEIN US2M"/>
    <property type="match status" value="1"/>
</dbReference>
<dbReference type="InterPro" id="IPR011990">
    <property type="entry name" value="TPR-like_helical_dom_sf"/>
</dbReference>
<evidence type="ECO:0000256" key="6">
    <source>
        <dbReference type="SAM" id="MobiDB-lite"/>
    </source>
</evidence>
<evidence type="ECO:0000313" key="7">
    <source>
        <dbReference type="EMBL" id="WVZ22834.1"/>
    </source>
</evidence>
<evidence type="ECO:0000256" key="1">
    <source>
        <dbReference type="ARBA" id="ARBA00006242"/>
    </source>
</evidence>
<evidence type="ECO:0000256" key="2">
    <source>
        <dbReference type="ARBA" id="ARBA00022737"/>
    </source>
</evidence>
<dbReference type="GO" id="GO:0005763">
    <property type="term" value="C:mitochondrial small ribosomal subunit"/>
    <property type="evidence" value="ECO:0007669"/>
    <property type="project" value="TreeGrafter"/>
</dbReference>
<feature type="compositionally biased region" description="Acidic residues" evidence="6">
    <location>
        <begin position="232"/>
        <end position="243"/>
    </location>
</feature>
<comment type="similarity">
    <text evidence="1">Belongs to the universal ribosomal protein uS2 family.</text>
</comment>
<dbReference type="PRINTS" id="PR00395">
    <property type="entry name" value="RIBOSOMALS2"/>
</dbReference>
<evidence type="ECO:0000256" key="4">
    <source>
        <dbReference type="ARBA" id="ARBA00035546"/>
    </source>
</evidence>
<evidence type="ECO:0000256" key="5">
    <source>
        <dbReference type="PROSITE-ProRule" id="PRU00708"/>
    </source>
</evidence>
<dbReference type="InterPro" id="IPR005706">
    <property type="entry name" value="Ribosomal_uS2_bac/mit/plastid"/>
</dbReference>
<protein>
    <recommendedName>
        <fullName evidence="3">Small ribosomal subunit protein uS2c</fullName>
    </recommendedName>
    <alternativeName>
        <fullName evidence="4">30S ribosomal protein S2, chloroplastic</fullName>
    </alternativeName>
</protein>
<dbReference type="NCBIfam" id="TIGR01011">
    <property type="entry name" value="rpsB_bact"/>
    <property type="match status" value="1"/>
</dbReference>
<dbReference type="CDD" id="cd01425">
    <property type="entry name" value="RPS2"/>
    <property type="match status" value="1"/>
</dbReference>
<reference evidence="7 8" key="1">
    <citation type="journal article" date="2023" name="Life. Sci Alliance">
        <title>Evolutionary insights into 3D genome organization and epigenetic landscape of Vigna mungo.</title>
        <authorList>
            <person name="Junaid A."/>
            <person name="Singh B."/>
            <person name="Bhatia S."/>
        </authorList>
    </citation>
    <scope>NUCLEOTIDE SEQUENCE [LARGE SCALE GENOMIC DNA]</scope>
    <source>
        <strain evidence="7">Urdbean</strain>
    </source>
</reference>
<dbReference type="Pfam" id="PF00318">
    <property type="entry name" value="Ribosomal_S2"/>
    <property type="match status" value="1"/>
</dbReference>
<dbReference type="EMBL" id="CP144700">
    <property type="protein sequence ID" value="WVZ22834.1"/>
    <property type="molecule type" value="Genomic_DNA"/>
</dbReference>
<keyword evidence="8" id="KW-1185">Reference proteome</keyword>
<accession>A0AAQ3SBR4</accession>
<feature type="repeat" description="PPR" evidence="5">
    <location>
        <begin position="449"/>
        <end position="483"/>
    </location>
</feature>
<gene>
    <name evidence="7" type="ORF">V8G54_001378</name>
</gene>
<dbReference type="PROSITE" id="PS51375">
    <property type="entry name" value="PPR"/>
    <property type="match status" value="1"/>
</dbReference>
<sequence length="978" mass="112417">MEVTYKGDIRVRQARVQALKREFKHMEMDEKERVTEFIALSAKDEKILRNMIDDFKSIVVTIEETKDLSTLTVDKILKAKVLKAKDEQAEDEVVVAEVILKMTVKSKPVNIIGVVEDKRKAVEIGQNKHNHYTNECKSRKCYNFGKTGHIVNYCQVETNGETNLLTEGAEEKCEIFLMTKSSDGESVDMESSILTMDEVARLLDEANEIVNKQRIELKELKKAFVDKEEEVSSILEDEDENGKEEDKDVENNQSMRSSDIEIAKNLMSKILDEMKMSANVPKRSVKIVEKSPKVVDSGTRFLVRIFYFLEVDLLAYLMLQSSCRRAPFLLGPQRQNKGLAEPRSLTQTSSTVLSVPNFSTSQSLKLILLNTVVPCTRTSPLYAYVSHVRARFPCTRQDGEEVWEEMIANDVDHCEWSCSSKLMGLVKNKRVSESVELFNKIKEEYVMRDFFCINAIIKGFVNDESLDGAKEWFNEIGKFGLHPHKTTYDILVPFLCKKGDLKTSIEMCYKIFHTQCLVNSWILELVVDKLFHESMNKDAMEIVDGEEVWEEMVANGVDHCEWSCSSKLMGLVKNKRVSEACLADAKRWWLRSGRDSDECTPFENKSTWIQLFKDRKVKELKFYLEETEWKLKLPFLINSILERYEDLKKALGILFDIEFFKYIIGREEEIESLAFNIKEIGKVSTEGEVYLYGRDSPLRGEFREKKKERRRTRRSVQGRSVHGRSTGRFQSFPKKDAALLKRQLAQLETYLGDIQYMKGLPDIEIIIDQQEEYTALRECITLEIPTICLIDTNSDSDLADISIPANDDAIASIRLILNKLVFAICEGREKRTREQGRRVQIHGASPAPSGGGCAAAENPMNARLPRISPNGFNYSRIERNGMEVEITVLSQLYSREVRGLQESSQNFLVGKASTDGEVYLYGRDSPLREEFREKKRREGRTHYANLNTVKNTHYDNWSAVKKTHYEDAYKGDAYKFSI</sequence>
<dbReference type="Gene3D" id="1.10.287.610">
    <property type="entry name" value="Helix hairpin bin"/>
    <property type="match status" value="1"/>
</dbReference>
<dbReference type="SUPFAM" id="SSF52313">
    <property type="entry name" value="Ribosomal protein S2"/>
    <property type="match status" value="1"/>
</dbReference>
<dbReference type="Gene3D" id="1.25.40.10">
    <property type="entry name" value="Tetratricopeptide repeat domain"/>
    <property type="match status" value="1"/>
</dbReference>
<dbReference type="GO" id="GO:0003735">
    <property type="term" value="F:structural constituent of ribosome"/>
    <property type="evidence" value="ECO:0007669"/>
    <property type="project" value="InterPro"/>
</dbReference>
<feature type="compositionally biased region" description="Basic residues" evidence="6">
    <location>
        <begin position="706"/>
        <end position="716"/>
    </location>
</feature>
<evidence type="ECO:0000313" key="8">
    <source>
        <dbReference type="Proteomes" id="UP001374535"/>
    </source>
</evidence>
<dbReference type="Gene3D" id="3.40.50.10490">
    <property type="entry name" value="Glucose-6-phosphate isomerase like protein, domain 1"/>
    <property type="match status" value="1"/>
</dbReference>
<dbReference type="InterPro" id="IPR023591">
    <property type="entry name" value="Ribosomal_uS2_flav_dom_sf"/>
</dbReference>
<keyword evidence="2" id="KW-0677">Repeat</keyword>
<feature type="region of interest" description="Disordered" evidence="6">
    <location>
        <begin position="834"/>
        <end position="853"/>
    </location>
</feature>
<feature type="region of interest" description="Disordered" evidence="6">
    <location>
        <begin position="232"/>
        <end position="256"/>
    </location>
</feature>
<proteinExistence type="inferred from homology"/>
<dbReference type="GO" id="GO:0006412">
    <property type="term" value="P:translation"/>
    <property type="evidence" value="ECO:0007669"/>
    <property type="project" value="InterPro"/>
</dbReference>
<organism evidence="7 8">
    <name type="scientific">Vigna mungo</name>
    <name type="common">Black gram</name>
    <name type="synonym">Phaseolus mungo</name>
    <dbReference type="NCBI Taxonomy" id="3915"/>
    <lineage>
        <taxon>Eukaryota</taxon>
        <taxon>Viridiplantae</taxon>
        <taxon>Streptophyta</taxon>
        <taxon>Embryophyta</taxon>
        <taxon>Tracheophyta</taxon>
        <taxon>Spermatophyta</taxon>
        <taxon>Magnoliopsida</taxon>
        <taxon>eudicotyledons</taxon>
        <taxon>Gunneridae</taxon>
        <taxon>Pentapetalae</taxon>
        <taxon>rosids</taxon>
        <taxon>fabids</taxon>
        <taxon>Fabales</taxon>
        <taxon>Fabaceae</taxon>
        <taxon>Papilionoideae</taxon>
        <taxon>50 kb inversion clade</taxon>
        <taxon>NPAAA clade</taxon>
        <taxon>indigoferoid/millettioid clade</taxon>
        <taxon>Phaseoleae</taxon>
        <taxon>Vigna</taxon>
    </lineage>
</organism>